<evidence type="ECO:0000313" key="2">
    <source>
        <dbReference type="Proteomes" id="UP001062846"/>
    </source>
</evidence>
<sequence length="267" mass="30840">MSQNLVSINIYPMGMEECSEQHASSYSWWWDSHNNPHQSQWLHSTLSDLDKKIRMMLNLIEEDGDSFAKRAEMYYEKRPELIKMVQDLHKSYRSLAEKYDQLRSDSAELSGDHSSTPLSSSFKQVQHPHITGTRSFKITKVAPTNSLERETNEQNRTGGRDAKIDGIESDRDGGRIDSGIWEREHTWDGLRLSVSELIEDVSRQQAELMRRSDEKREKITALRIRISRLTEENAALKGRVARYADVTKQNQSPMSKMKGLILGRSLR</sequence>
<gene>
    <name evidence="1" type="ORF">RHMOL_Rhmol12G0021200</name>
</gene>
<protein>
    <submittedName>
        <fullName evidence="1">Uncharacterized protein</fullName>
    </submittedName>
</protein>
<dbReference type="Proteomes" id="UP001062846">
    <property type="component" value="Chromosome 12"/>
</dbReference>
<name>A0ACC0LEQ2_RHOML</name>
<organism evidence="1 2">
    <name type="scientific">Rhododendron molle</name>
    <name type="common">Chinese azalea</name>
    <name type="synonym">Azalea mollis</name>
    <dbReference type="NCBI Taxonomy" id="49168"/>
    <lineage>
        <taxon>Eukaryota</taxon>
        <taxon>Viridiplantae</taxon>
        <taxon>Streptophyta</taxon>
        <taxon>Embryophyta</taxon>
        <taxon>Tracheophyta</taxon>
        <taxon>Spermatophyta</taxon>
        <taxon>Magnoliopsida</taxon>
        <taxon>eudicotyledons</taxon>
        <taxon>Gunneridae</taxon>
        <taxon>Pentapetalae</taxon>
        <taxon>asterids</taxon>
        <taxon>Ericales</taxon>
        <taxon>Ericaceae</taxon>
        <taxon>Ericoideae</taxon>
        <taxon>Rhodoreae</taxon>
        <taxon>Rhododendron</taxon>
    </lineage>
</organism>
<comment type="caution">
    <text evidence="1">The sequence shown here is derived from an EMBL/GenBank/DDBJ whole genome shotgun (WGS) entry which is preliminary data.</text>
</comment>
<proteinExistence type="predicted"/>
<reference evidence="1" key="1">
    <citation type="submission" date="2022-02" db="EMBL/GenBank/DDBJ databases">
        <title>Plant Genome Project.</title>
        <authorList>
            <person name="Zhang R.-G."/>
        </authorList>
    </citation>
    <scope>NUCLEOTIDE SEQUENCE</scope>
    <source>
        <strain evidence="1">AT1</strain>
    </source>
</reference>
<dbReference type="EMBL" id="CM046399">
    <property type="protein sequence ID" value="KAI8526761.1"/>
    <property type="molecule type" value="Genomic_DNA"/>
</dbReference>
<accession>A0ACC0LEQ2</accession>
<keyword evidence="2" id="KW-1185">Reference proteome</keyword>
<evidence type="ECO:0000313" key="1">
    <source>
        <dbReference type="EMBL" id="KAI8526761.1"/>
    </source>
</evidence>